<feature type="non-terminal residue" evidence="1">
    <location>
        <position position="83"/>
    </location>
</feature>
<name>A0AAD2Q472_9AGAR</name>
<reference evidence="1" key="1">
    <citation type="submission" date="2023-11" db="EMBL/GenBank/DDBJ databases">
        <authorList>
            <person name="De Vega J J."/>
            <person name="De Vega J J."/>
        </authorList>
    </citation>
    <scope>NUCLEOTIDE SEQUENCE</scope>
</reference>
<gene>
    <name evidence="1" type="ORF">MYCIT1_LOCUS21565</name>
</gene>
<dbReference type="Proteomes" id="UP001295794">
    <property type="component" value="Unassembled WGS sequence"/>
</dbReference>
<sequence length="83" mass="8914">MAELSTATTCASGNIWAAWAALTNHDTKGHSNVNGNRTKGQYRSCTGQHSAGFVRGKLTQVPRFCGAPVLPVEHSTICRDRDV</sequence>
<protein>
    <submittedName>
        <fullName evidence="1">Uncharacterized protein</fullName>
    </submittedName>
</protein>
<proteinExistence type="predicted"/>
<comment type="caution">
    <text evidence="1">The sequence shown here is derived from an EMBL/GenBank/DDBJ whole genome shotgun (WGS) entry which is preliminary data.</text>
</comment>
<dbReference type="AlphaFoldDB" id="A0AAD2Q472"/>
<keyword evidence="2" id="KW-1185">Reference proteome</keyword>
<evidence type="ECO:0000313" key="1">
    <source>
        <dbReference type="EMBL" id="CAK5274388.1"/>
    </source>
</evidence>
<evidence type="ECO:0000313" key="2">
    <source>
        <dbReference type="Proteomes" id="UP001295794"/>
    </source>
</evidence>
<organism evidence="1 2">
    <name type="scientific">Mycena citricolor</name>
    <dbReference type="NCBI Taxonomy" id="2018698"/>
    <lineage>
        <taxon>Eukaryota</taxon>
        <taxon>Fungi</taxon>
        <taxon>Dikarya</taxon>
        <taxon>Basidiomycota</taxon>
        <taxon>Agaricomycotina</taxon>
        <taxon>Agaricomycetes</taxon>
        <taxon>Agaricomycetidae</taxon>
        <taxon>Agaricales</taxon>
        <taxon>Marasmiineae</taxon>
        <taxon>Mycenaceae</taxon>
        <taxon>Mycena</taxon>
    </lineage>
</organism>
<dbReference type="EMBL" id="CAVNYO010000402">
    <property type="protein sequence ID" value="CAK5274388.1"/>
    <property type="molecule type" value="Genomic_DNA"/>
</dbReference>
<accession>A0AAD2Q472</accession>